<dbReference type="SUPFAM" id="SSF103481">
    <property type="entry name" value="Multidrug resistance efflux transporter EmrE"/>
    <property type="match status" value="2"/>
</dbReference>
<evidence type="ECO:0000313" key="4">
    <source>
        <dbReference type="EMBL" id="NEC60011.1"/>
    </source>
</evidence>
<gene>
    <name evidence="4" type="ORF">G3I59_31620</name>
</gene>
<feature type="transmembrane region" description="Helical" evidence="2">
    <location>
        <begin position="252"/>
        <end position="271"/>
    </location>
</feature>
<dbReference type="PANTHER" id="PTHR22911">
    <property type="entry name" value="ACYL-MALONYL CONDENSING ENZYME-RELATED"/>
    <property type="match status" value="1"/>
</dbReference>
<name>A0ABX0C4R9_9PSEU</name>
<accession>A0ABX0C4R9</accession>
<feature type="domain" description="EamA" evidence="3">
    <location>
        <begin position="164"/>
        <end position="291"/>
    </location>
</feature>
<evidence type="ECO:0000256" key="1">
    <source>
        <dbReference type="ARBA" id="ARBA00007362"/>
    </source>
</evidence>
<dbReference type="InterPro" id="IPR000620">
    <property type="entry name" value="EamA_dom"/>
</dbReference>
<keyword evidence="5" id="KW-1185">Reference proteome</keyword>
<reference evidence="4 5" key="1">
    <citation type="submission" date="2020-01" db="EMBL/GenBank/DDBJ databases">
        <title>Insect and environment-associated Actinomycetes.</title>
        <authorList>
            <person name="Currrie C."/>
            <person name="Chevrette M."/>
            <person name="Carlson C."/>
            <person name="Stubbendieck R."/>
            <person name="Wendt-Pienkowski E."/>
        </authorList>
    </citation>
    <scope>NUCLEOTIDE SEQUENCE [LARGE SCALE GENOMIC DNA]</scope>
    <source>
        <strain evidence="4 5">SID8386</strain>
    </source>
</reference>
<comment type="similarity">
    <text evidence="1">Belongs to the EamA transporter family.</text>
</comment>
<protein>
    <submittedName>
        <fullName evidence="4">DMT family transporter</fullName>
    </submittedName>
</protein>
<keyword evidence="2" id="KW-0472">Membrane</keyword>
<keyword evidence="2" id="KW-1133">Transmembrane helix</keyword>
<feature type="transmembrane region" description="Helical" evidence="2">
    <location>
        <begin position="44"/>
        <end position="67"/>
    </location>
</feature>
<feature type="transmembrane region" description="Helical" evidence="2">
    <location>
        <begin position="79"/>
        <end position="98"/>
    </location>
</feature>
<feature type="domain" description="EamA" evidence="3">
    <location>
        <begin position="25"/>
        <end position="150"/>
    </location>
</feature>
<feature type="transmembrane region" description="Helical" evidence="2">
    <location>
        <begin position="277"/>
        <end position="294"/>
    </location>
</feature>
<proteinExistence type="inferred from homology"/>
<evidence type="ECO:0000259" key="3">
    <source>
        <dbReference type="Pfam" id="PF00892"/>
    </source>
</evidence>
<sequence>MSGAAATNLGRMKNPESRPVLQWSAAMALSGTIGAVVLESGAAAPAVAFARCLVGGVLLVGWSLARGWFRDWRPARRDLLLAVAGGLLLVGNWVLLFASYSLSSIGVSTVVYHTQPLILVGMAAMFLGEKVGRSHLLRAGVAFAGVVVISLSAQGDDGQPVRFAGIALALGAALLYAGASFIAKQLKHIRPHLLAAVQLTVGAIVLAPALIFTPLPSSAPGLLWLLLLGTVHTAVMYVLMYASIGKLPTTTVALLSYLYPVVAVVVDILAFGHRLTWPEGLGMLAVLAAALAPQRAKADTRDARPEIPSRASR</sequence>
<organism evidence="4 5">
    <name type="scientific">Amycolatopsis rubida</name>
    <dbReference type="NCBI Taxonomy" id="112413"/>
    <lineage>
        <taxon>Bacteria</taxon>
        <taxon>Bacillati</taxon>
        <taxon>Actinomycetota</taxon>
        <taxon>Actinomycetes</taxon>
        <taxon>Pseudonocardiales</taxon>
        <taxon>Pseudonocardiaceae</taxon>
        <taxon>Amycolatopsis</taxon>
    </lineage>
</organism>
<feature type="transmembrane region" description="Helical" evidence="2">
    <location>
        <begin position="110"/>
        <end position="128"/>
    </location>
</feature>
<dbReference type="Pfam" id="PF00892">
    <property type="entry name" value="EamA"/>
    <property type="match status" value="2"/>
</dbReference>
<evidence type="ECO:0000313" key="5">
    <source>
        <dbReference type="Proteomes" id="UP000470404"/>
    </source>
</evidence>
<feature type="transmembrane region" description="Helical" evidence="2">
    <location>
        <begin position="135"/>
        <end position="155"/>
    </location>
</feature>
<feature type="transmembrane region" description="Helical" evidence="2">
    <location>
        <begin position="221"/>
        <end position="240"/>
    </location>
</feature>
<comment type="caution">
    <text evidence="4">The sequence shown here is derived from an EMBL/GenBank/DDBJ whole genome shotgun (WGS) entry which is preliminary data.</text>
</comment>
<dbReference type="PANTHER" id="PTHR22911:SF102">
    <property type="entry name" value="MEMBRANE PROTEIN"/>
    <property type="match status" value="1"/>
</dbReference>
<evidence type="ECO:0000256" key="2">
    <source>
        <dbReference type="SAM" id="Phobius"/>
    </source>
</evidence>
<feature type="transmembrane region" description="Helical" evidence="2">
    <location>
        <begin position="161"/>
        <end position="181"/>
    </location>
</feature>
<dbReference type="Proteomes" id="UP000470404">
    <property type="component" value="Unassembled WGS sequence"/>
</dbReference>
<dbReference type="EMBL" id="JAAGNC010000165">
    <property type="protein sequence ID" value="NEC60011.1"/>
    <property type="molecule type" value="Genomic_DNA"/>
</dbReference>
<dbReference type="InterPro" id="IPR037185">
    <property type="entry name" value="EmrE-like"/>
</dbReference>
<keyword evidence="2" id="KW-0812">Transmembrane</keyword>
<feature type="transmembrane region" description="Helical" evidence="2">
    <location>
        <begin position="193"/>
        <end position="215"/>
    </location>
</feature>
<feature type="transmembrane region" description="Helical" evidence="2">
    <location>
        <begin position="20"/>
        <end position="38"/>
    </location>
</feature>